<evidence type="ECO:0000313" key="1">
    <source>
        <dbReference type="EMBL" id="GAO47875.1"/>
    </source>
</evidence>
<gene>
    <name evidence="1" type="ORF">G7K_2071-t1</name>
</gene>
<accession>A0A0E9NER4</accession>
<dbReference type="EMBL" id="BACD03000011">
    <property type="protein sequence ID" value="GAO47875.1"/>
    <property type="molecule type" value="Genomic_DNA"/>
</dbReference>
<dbReference type="Proteomes" id="UP000033140">
    <property type="component" value="Unassembled WGS sequence"/>
</dbReference>
<dbReference type="AlphaFoldDB" id="A0A0E9NER4"/>
<reference evidence="1 2" key="1">
    <citation type="journal article" date="2011" name="J. Gen. Appl. Microbiol.">
        <title>Draft genome sequencing of the enigmatic yeast Saitoella complicata.</title>
        <authorList>
            <person name="Nishida H."/>
            <person name="Hamamoto M."/>
            <person name="Sugiyama J."/>
        </authorList>
    </citation>
    <scope>NUCLEOTIDE SEQUENCE [LARGE SCALE GENOMIC DNA]</scope>
    <source>
        <strain evidence="1 2">NRRL Y-17804</strain>
    </source>
</reference>
<protein>
    <submittedName>
        <fullName evidence="1">Uncharacterized protein</fullName>
    </submittedName>
</protein>
<evidence type="ECO:0000313" key="2">
    <source>
        <dbReference type="Proteomes" id="UP000033140"/>
    </source>
</evidence>
<name>A0A0E9NER4_SAICN</name>
<reference evidence="1 2" key="3">
    <citation type="journal article" date="2015" name="Genome Announc.">
        <title>Draft Genome Sequence of the Archiascomycetous Yeast Saitoella complicata.</title>
        <authorList>
            <person name="Yamauchi K."/>
            <person name="Kondo S."/>
            <person name="Hamamoto M."/>
            <person name="Takahashi Y."/>
            <person name="Ogura Y."/>
            <person name="Hayashi T."/>
            <person name="Nishida H."/>
        </authorList>
    </citation>
    <scope>NUCLEOTIDE SEQUENCE [LARGE SCALE GENOMIC DNA]</scope>
    <source>
        <strain evidence="1 2">NRRL Y-17804</strain>
    </source>
</reference>
<proteinExistence type="predicted"/>
<comment type="caution">
    <text evidence="1">The sequence shown here is derived from an EMBL/GenBank/DDBJ whole genome shotgun (WGS) entry which is preliminary data.</text>
</comment>
<organism evidence="1 2">
    <name type="scientific">Saitoella complicata (strain BCRC 22490 / CBS 7301 / JCM 7358 / NBRC 10748 / NRRL Y-17804)</name>
    <dbReference type="NCBI Taxonomy" id="698492"/>
    <lineage>
        <taxon>Eukaryota</taxon>
        <taxon>Fungi</taxon>
        <taxon>Dikarya</taxon>
        <taxon>Ascomycota</taxon>
        <taxon>Taphrinomycotina</taxon>
        <taxon>Taphrinomycotina incertae sedis</taxon>
        <taxon>Saitoella</taxon>
    </lineage>
</organism>
<sequence length="405" mass="45000">MSTPAAEPTPFSSRRSYTLTALSSHLPNAFPKGHGHGHPTPRSFLYSIDKQESIEVAKDETCEGGRVAAHPMILHLTAFFLPAAPTIPDLALASGAPVPQEVYHDLAPLHPQVAVWCGGLRLDAPIGSVTDAEAEGEEGKKKMTLKLRLRVSIPYIRPLLSTSERYFISIAQRMRHFTAASGVRVSDWDAHENRDPTSEKRHFYPEGTRALSDSTCMGRVRPTVRGRSRIPMHTAGQRARRHDTNTPWELADPLTVSFFDKRCRTASQISGLWMKTCIWPGSVRGFAVGTGKGCSCDISLLLQLRKQDDNIVHRKSHLYPAQPLNATGIFAPQKKCRNQIIPTRNLPKIVLTHPAPSTYFLMSSRAWITAGFFASSCLLMKIRASWIEPTVAKRQFTDANLNDHH</sequence>
<keyword evidence="2" id="KW-1185">Reference proteome</keyword>
<reference evidence="1 2" key="2">
    <citation type="journal article" date="2014" name="J. Gen. Appl. Microbiol.">
        <title>The early diverging ascomycetous budding yeast Saitoella complicata has three histone deacetylases belonging to the Clr6, Hos2, and Rpd3 lineages.</title>
        <authorList>
            <person name="Nishida H."/>
            <person name="Matsumoto T."/>
            <person name="Kondo S."/>
            <person name="Hamamoto M."/>
            <person name="Yoshikawa H."/>
        </authorList>
    </citation>
    <scope>NUCLEOTIDE SEQUENCE [LARGE SCALE GENOMIC DNA]</scope>
    <source>
        <strain evidence="1 2">NRRL Y-17804</strain>
    </source>
</reference>